<accession>A0A7G9Y348</accession>
<organism evidence="1">
    <name type="scientific">Candidatus Methanogaster sp. ANME-2c ERB4</name>
    <dbReference type="NCBI Taxonomy" id="2759911"/>
    <lineage>
        <taxon>Archaea</taxon>
        <taxon>Methanobacteriati</taxon>
        <taxon>Methanobacteriota</taxon>
        <taxon>Stenosarchaea group</taxon>
        <taxon>Methanomicrobia</taxon>
        <taxon>Methanosarcinales</taxon>
        <taxon>ANME-2 cluster</taxon>
        <taxon>Candidatus Methanogasteraceae</taxon>
        <taxon>Candidatus Methanogaster</taxon>
    </lineage>
</organism>
<evidence type="ECO:0008006" key="2">
    <source>
        <dbReference type="Google" id="ProtNLM"/>
    </source>
</evidence>
<dbReference type="EMBL" id="MT630738">
    <property type="protein sequence ID" value="QNO42432.1"/>
    <property type="molecule type" value="Genomic_DNA"/>
</dbReference>
<sequence length="119" mass="14057">MPGWTILISEEFEEWFRKLPQKHKSAITIDLEVLRHFGPMLGRPHVDQIKGSTYPNMKELRTKISHHVYRSLFAFDPKRQAIILCGGDKKGKDQEKFYKRLVTTADRIFKHHLKNIQSK</sequence>
<dbReference type="Pfam" id="PF05973">
    <property type="entry name" value="Gp49"/>
    <property type="match status" value="1"/>
</dbReference>
<name>A0A7G9Y348_9EURY</name>
<dbReference type="AlphaFoldDB" id="A0A7G9Y348"/>
<evidence type="ECO:0000313" key="1">
    <source>
        <dbReference type="EMBL" id="QNO42432.1"/>
    </source>
</evidence>
<reference evidence="1" key="1">
    <citation type="submission" date="2020-06" db="EMBL/GenBank/DDBJ databases">
        <title>Unique genomic features of the anaerobic methanotrophic archaea.</title>
        <authorList>
            <person name="Chadwick G.L."/>
            <person name="Skennerton C.T."/>
            <person name="Laso-Perez R."/>
            <person name="Leu A.O."/>
            <person name="Speth D.R."/>
            <person name="Yu H."/>
            <person name="Morgan-Lang C."/>
            <person name="Hatzenpichler R."/>
            <person name="Goudeau D."/>
            <person name="Malmstrom R."/>
            <person name="Brazelton W.J."/>
            <person name="Woyke T."/>
            <person name="Hallam S.J."/>
            <person name="Tyson G.W."/>
            <person name="Wegener G."/>
            <person name="Boetius A."/>
            <person name="Orphan V."/>
        </authorList>
    </citation>
    <scope>NUCLEOTIDE SEQUENCE</scope>
</reference>
<gene>
    <name evidence="1" type="ORF">NLBLMPLJ_00002</name>
</gene>
<protein>
    <recommendedName>
        <fullName evidence="2">Toxin HigB2</fullName>
    </recommendedName>
</protein>
<dbReference type="InterPro" id="IPR009241">
    <property type="entry name" value="HigB-like"/>
</dbReference>
<proteinExistence type="predicted"/>